<gene>
    <name evidence="3" type="ORF">DMN91_004091</name>
</gene>
<evidence type="ECO:0000259" key="2">
    <source>
        <dbReference type="Pfam" id="PF16064"/>
    </source>
</evidence>
<comment type="caution">
    <text evidence="3">The sequence shown here is derived from an EMBL/GenBank/DDBJ whole genome shotgun (WGS) entry which is preliminary data.</text>
</comment>
<sequence>MSFTGIEFTDDSGGGVALVSSQWLTPRKQEVFWPPYKFQSQYDYSKAQSKIKQAQITSDCQSEIDDILPLRRIIRKPKRLAQDDDSSDDEDNALSEKNKFPPPPKIVALNDKANEKQLLPSLSQTLKSVHQIATPGTSNSCNSDPPILYSNISSDSEHSVRSSLNNVPTTSTVVETNFQDRFHCHGIVIKKIFSLLVDIKEQNNKILSLLNEKQVTSNTLAHNQFRLQDLPVNLPLSTQADLDILETYLKNSQNVSTMCSYLATLGGRDITSKTNRILKYLLTDKVASNYSFYGKRMNKSPFSSLKCCSVVLQSVKSTSSHTEKEIEDVIKVWLKHAPQRIKIRNITNKTTEHD</sequence>
<feature type="compositionally biased region" description="Acidic residues" evidence="1">
    <location>
        <begin position="83"/>
        <end position="93"/>
    </location>
</feature>
<organism evidence="3 4">
    <name type="scientific">Ooceraea biroi</name>
    <name type="common">Clonal raider ant</name>
    <name type="synonym">Cerapachys biroi</name>
    <dbReference type="NCBI Taxonomy" id="2015173"/>
    <lineage>
        <taxon>Eukaryota</taxon>
        <taxon>Metazoa</taxon>
        <taxon>Ecdysozoa</taxon>
        <taxon>Arthropoda</taxon>
        <taxon>Hexapoda</taxon>
        <taxon>Insecta</taxon>
        <taxon>Pterygota</taxon>
        <taxon>Neoptera</taxon>
        <taxon>Endopterygota</taxon>
        <taxon>Hymenoptera</taxon>
        <taxon>Apocrita</taxon>
        <taxon>Aculeata</taxon>
        <taxon>Formicoidea</taxon>
        <taxon>Formicidae</taxon>
        <taxon>Dorylinae</taxon>
        <taxon>Ooceraea</taxon>
    </lineage>
</organism>
<feature type="domain" description="DUF4806" evidence="2">
    <location>
        <begin position="232"/>
        <end position="307"/>
    </location>
</feature>
<dbReference type="InterPro" id="IPR032071">
    <property type="entry name" value="DUF4806"/>
</dbReference>
<accession>A0A3L8DUN3</accession>
<dbReference type="Pfam" id="PF16064">
    <property type="entry name" value="DUF4806"/>
    <property type="match status" value="1"/>
</dbReference>
<evidence type="ECO:0000313" key="4">
    <source>
        <dbReference type="Proteomes" id="UP000279307"/>
    </source>
</evidence>
<dbReference type="PANTHER" id="PTHR34153">
    <property type="entry name" value="SI:CH211-262H13.3-RELATED-RELATED"/>
    <property type="match status" value="1"/>
</dbReference>
<evidence type="ECO:0000313" key="3">
    <source>
        <dbReference type="EMBL" id="RLU23883.1"/>
    </source>
</evidence>
<dbReference type="Proteomes" id="UP000279307">
    <property type="component" value="Chromosome 4"/>
</dbReference>
<dbReference type="AlphaFoldDB" id="A0A3L8DUN3"/>
<feature type="region of interest" description="Disordered" evidence="1">
    <location>
        <begin position="78"/>
        <end position="107"/>
    </location>
</feature>
<evidence type="ECO:0000256" key="1">
    <source>
        <dbReference type="SAM" id="MobiDB-lite"/>
    </source>
</evidence>
<protein>
    <recommendedName>
        <fullName evidence="2">DUF4806 domain-containing protein</fullName>
    </recommendedName>
</protein>
<proteinExistence type="predicted"/>
<dbReference type="PANTHER" id="PTHR34153:SF2">
    <property type="entry name" value="SI:CH211-262H13.3-RELATED"/>
    <property type="match status" value="1"/>
</dbReference>
<dbReference type="EMBL" id="QOIP01000004">
    <property type="protein sequence ID" value="RLU23883.1"/>
    <property type="molecule type" value="Genomic_DNA"/>
</dbReference>
<reference evidence="3 4" key="1">
    <citation type="journal article" date="2018" name="Genome Res.">
        <title>The genomic architecture and molecular evolution of ant odorant receptors.</title>
        <authorList>
            <person name="McKenzie S.K."/>
            <person name="Kronauer D.J.C."/>
        </authorList>
    </citation>
    <scope>NUCLEOTIDE SEQUENCE [LARGE SCALE GENOMIC DNA]</scope>
    <source>
        <strain evidence="3">Clonal line C1</strain>
    </source>
</reference>
<name>A0A3L8DUN3_OOCBI</name>